<evidence type="ECO:0000313" key="3">
    <source>
        <dbReference type="Proteomes" id="UP000663829"/>
    </source>
</evidence>
<dbReference type="EMBL" id="CAJOBC010001035">
    <property type="protein sequence ID" value="CAF3649810.1"/>
    <property type="molecule type" value="Genomic_DNA"/>
</dbReference>
<dbReference type="Proteomes" id="UP000663829">
    <property type="component" value="Unassembled WGS sequence"/>
</dbReference>
<dbReference type="EMBL" id="CAJNOQ010001035">
    <property type="protein sequence ID" value="CAF0862157.1"/>
    <property type="molecule type" value="Genomic_DNA"/>
</dbReference>
<sequence>MVRSRTKSDWIGFIWFEKFMIRLGLDLKFFLSKMVRSGPGLEKLWFGPKNWDQANMFLFDLPNIVLVKIFKVVGPYETVRLFYKYRLKHMKPVLSDPSIWSYIHLSNSSLLSINYEIFDYFCQLLILNQYYIPTLIIDNDLDDVCRQLLYNNGFDLLNFRSLKRLIIDNKQILFKERHCLFNKCTSTLETLKLNKNCINDKCGLRKFQNLTHLQLTVFININQQSFQHLIELDIKIIFDYSSRDLFTRS</sequence>
<gene>
    <name evidence="1" type="ORF">GPM918_LOCUS6646</name>
    <name evidence="2" type="ORF">SRO942_LOCUS6646</name>
</gene>
<comment type="caution">
    <text evidence="1">The sequence shown here is derived from an EMBL/GenBank/DDBJ whole genome shotgun (WGS) entry which is preliminary data.</text>
</comment>
<evidence type="ECO:0008006" key="4">
    <source>
        <dbReference type="Google" id="ProtNLM"/>
    </source>
</evidence>
<evidence type="ECO:0000313" key="1">
    <source>
        <dbReference type="EMBL" id="CAF0862157.1"/>
    </source>
</evidence>
<organism evidence="1 3">
    <name type="scientific">Didymodactylos carnosus</name>
    <dbReference type="NCBI Taxonomy" id="1234261"/>
    <lineage>
        <taxon>Eukaryota</taxon>
        <taxon>Metazoa</taxon>
        <taxon>Spiralia</taxon>
        <taxon>Gnathifera</taxon>
        <taxon>Rotifera</taxon>
        <taxon>Eurotatoria</taxon>
        <taxon>Bdelloidea</taxon>
        <taxon>Philodinida</taxon>
        <taxon>Philodinidae</taxon>
        <taxon>Didymodactylos</taxon>
    </lineage>
</organism>
<reference evidence="1" key="1">
    <citation type="submission" date="2021-02" db="EMBL/GenBank/DDBJ databases">
        <authorList>
            <person name="Nowell W R."/>
        </authorList>
    </citation>
    <scope>NUCLEOTIDE SEQUENCE</scope>
</reference>
<dbReference type="AlphaFoldDB" id="A0A813X5W6"/>
<keyword evidence="3" id="KW-1185">Reference proteome</keyword>
<name>A0A813X5W6_9BILA</name>
<dbReference type="OrthoDB" id="432299at2759"/>
<accession>A0A813X5W6</accession>
<dbReference type="SUPFAM" id="SSF52047">
    <property type="entry name" value="RNI-like"/>
    <property type="match status" value="1"/>
</dbReference>
<proteinExistence type="predicted"/>
<protein>
    <recommendedName>
        <fullName evidence="4">F-box domain-containing protein</fullName>
    </recommendedName>
</protein>
<evidence type="ECO:0000313" key="2">
    <source>
        <dbReference type="EMBL" id="CAF3649810.1"/>
    </source>
</evidence>
<dbReference type="Proteomes" id="UP000681722">
    <property type="component" value="Unassembled WGS sequence"/>
</dbReference>